<feature type="domain" description="YhcG N-terminal" evidence="2">
    <location>
        <begin position="3"/>
        <end position="102"/>
    </location>
</feature>
<evidence type="ECO:0000259" key="1">
    <source>
        <dbReference type="Pfam" id="PF06250"/>
    </source>
</evidence>
<dbReference type="InterPro" id="IPR053148">
    <property type="entry name" value="PD-DEXK-like_domain"/>
</dbReference>
<dbReference type="InterPro" id="IPR011856">
    <property type="entry name" value="tRNA_endonuc-like_dom_sf"/>
</dbReference>
<dbReference type="Proteomes" id="UP000192756">
    <property type="component" value="Unassembled WGS sequence"/>
</dbReference>
<gene>
    <name evidence="3" type="ORF">SAMN04488524_0465</name>
</gene>
<dbReference type="STRING" id="151894.SAMN04488524_0465"/>
<dbReference type="PANTHER" id="PTHR30547">
    <property type="entry name" value="UNCHARACTERIZED PROTEIN YHCG-RELATED"/>
    <property type="match status" value="1"/>
</dbReference>
<dbReference type="InterPro" id="IPR009362">
    <property type="entry name" value="YhcG_C"/>
</dbReference>
<keyword evidence="4" id="KW-1185">Reference proteome</keyword>
<dbReference type="EMBL" id="FWXT01000001">
    <property type="protein sequence ID" value="SMC44544.1"/>
    <property type="molecule type" value="Genomic_DNA"/>
</dbReference>
<keyword evidence="3" id="KW-0255">Endonuclease</keyword>
<name>A0A1W1Z835_9SPHI</name>
<dbReference type="GO" id="GO:0003676">
    <property type="term" value="F:nucleic acid binding"/>
    <property type="evidence" value="ECO:0007669"/>
    <property type="project" value="InterPro"/>
</dbReference>
<keyword evidence="3" id="KW-0540">Nuclease</keyword>
<keyword evidence="3" id="KW-0378">Hydrolase</keyword>
<evidence type="ECO:0000313" key="3">
    <source>
        <dbReference type="EMBL" id="SMC44544.1"/>
    </source>
</evidence>
<evidence type="ECO:0000259" key="2">
    <source>
        <dbReference type="Pfam" id="PF17761"/>
    </source>
</evidence>
<protein>
    <submittedName>
        <fullName evidence="3">Predicted nuclease of restriction endonuclease-like (RecB) superfamily, DUF1016 family</fullName>
    </submittedName>
</protein>
<dbReference type="GO" id="GO:0004519">
    <property type="term" value="F:endonuclease activity"/>
    <property type="evidence" value="ECO:0007669"/>
    <property type="project" value="UniProtKB-KW"/>
</dbReference>
<dbReference type="PANTHER" id="PTHR30547:SF5">
    <property type="entry name" value="NUCLEASE YHCG-RELATED"/>
    <property type="match status" value="1"/>
</dbReference>
<organism evidence="3 4">
    <name type="scientific">Pedobacter africanus</name>
    <dbReference type="NCBI Taxonomy" id="151894"/>
    <lineage>
        <taxon>Bacteria</taxon>
        <taxon>Pseudomonadati</taxon>
        <taxon>Bacteroidota</taxon>
        <taxon>Sphingobacteriia</taxon>
        <taxon>Sphingobacteriales</taxon>
        <taxon>Sphingobacteriaceae</taxon>
        <taxon>Pedobacter</taxon>
    </lineage>
</organism>
<dbReference type="InterPro" id="IPR041527">
    <property type="entry name" value="YhcG_N"/>
</dbReference>
<dbReference type="Gene3D" id="3.40.1350.10">
    <property type="match status" value="1"/>
</dbReference>
<sequence length="306" mass="36184">MLGNERAEYGKQVVISLSRQLTEEYGRGWDEKQLRRFMQFAQLFPEEQIVATLRRQLSWTHIKILIPIENPLKRDFYIEMCKLERWSSRQLQERIQSMLFERTAISKKPEETIQNDLEKLKGEKKLSTDLIFKDPYFLDFLGLADTYSEKDLECAIIAELQRFIIELGNDFAFMARQKRITIDDRDYYIDLLFYHRRLKCLVVIDLKIGEFEAGFKGQMELYLRYLEKYDKLEGENAPVGLILCTGKKQEHVELMQLNQSNIKVSDYLTVLPSQKLLQQQLHKAVELAKDKMDHKTELAKLQGTEN</sequence>
<proteinExistence type="predicted"/>
<feature type="domain" description="YhcG PDDEXK nuclease" evidence="1">
    <location>
        <begin position="131"/>
        <end position="281"/>
    </location>
</feature>
<dbReference type="Pfam" id="PF17761">
    <property type="entry name" value="DUF1016_N"/>
    <property type="match status" value="1"/>
</dbReference>
<accession>A0A1W1Z835</accession>
<reference evidence="4" key="1">
    <citation type="submission" date="2017-04" db="EMBL/GenBank/DDBJ databases">
        <authorList>
            <person name="Varghese N."/>
            <person name="Submissions S."/>
        </authorList>
    </citation>
    <scope>NUCLEOTIDE SEQUENCE [LARGE SCALE GENOMIC DNA]</scope>
    <source>
        <strain evidence="4">DSM 12126</strain>
    </source>
</reference>
<dbReference type="Pfam" id="PF06250">
    <property type="entry name" value="YhcG_C"/>
    <property type="match status" value="1"/>
</dbReference>
<evidence type="ECO:0000313" key="4">
    <source>
        <dbReference type="Proteomes" id="UP000192756"/>
    </source>
</evidence>
<dbReference type="AlphaFoldDB" id="A0A1W1Z835"/>